<organism evidence="11 12">
    <name type="scientific">Merluccius polli</name>
    <name type="common">Benguela hake</name>
    <name type="synonym">Merluccius cadenati</name>
    <dbReference type="NCBI Taxonomy" id="89951"/>
    <lineage>
        <taxon>Eukaryota</taxon>
        <taxon>Metazoa</taxon>
        <taxon>Chordata</taxon>
        <taxon>Craniata</taxon>
        <taxon>Vertebrata</taxon>
        <taxon>Euteleostomi</taxon>
        <taxon>Actinopterygii</taxon>
        <taxon>Neopterygii</taxon>
        <taxon>Teleostei</taxon>
        <taxon>Neoteleostei</taxon>
        <taxon>Acanthomorphata</taxon>
        <taxon>Zeiogadaria</taxon>
        <taxon>Gadariae</taxon>
        <taxon>Gadiformes</taxon>
        <taxon>Gadoidei</taxon>
        <taxon>Merlucciidae</taxon>
        <taxon>Merluccius</taxon>
    </lineage>
</organism>
<feature type="region of interest" description="Disordered" evidence="9">
    <location>
        <begin position="356"/>
        <end position="380"/>
    </location>
</feature>
<evidence type="ECO:0000313" key="11">
    <source>
        <dbReference type="EMBL" id="KAK0144043.1"/>
    </source>
</evidence>
<feature type="region of interest" description="Disordered" evidence="9">
    <location>
        <begin position="94"/>
        <end position="127"/>
    </location>
</feature>
<evidence type="ECO:0000313" key="12">
    <source>
        <dbReference type="Proteomes" id="UP001174136"/>
    </source>
</evidence>
<keyword evidence="11" id="KW-0675">Receptor</keyword>
<dbReference type="InterPro" id="IPR034605">
    <property type="entry name" value="PGC-1"/>
</dbReference>
<evidence type="ECO:0000256" key="5">
    <source>
        <dbReference type="ARBA" id="ARBA00023159"/>
    </source>
</evidence>
<feature type="region of interest" description="Disordered" evidence="9">
    <location>
        <begin position="434"/>
        <end position="516"/>
    </location>
</feature>
<evidence type="ECO:0000256" key="2">
    <source>
        <dbReference type="ARBA" id="ARBA00022553"/>
    </source>
</evidence>
<feature type="compositionally biased region" description="Low complexity" evidence="9">
    <location>
        <begin position="1076"/>
        <end position="1098"/>
    </location>
</feature>
<feature type="region of interest" description="Disordered" evidence="9">
    <location>
        <begin position="981"/>
        <end position="1010"/>
    </location>
</feature>
<name>A0AA47MPA5_MERPO</name>
<dbReference type="Pfam" id="PF00076">
    <property type="entry name" value="RRM_1"/>
    <property type="match status" value="1"/>
</dbReference>
<feature type="compositionally biased region" description="Polar residues" evidence="9">
    <location>
        <begin position="727"/>
        <end position="747"/>
    </location>
</feature>
<keyword evidence="2" id="KW-0597">Phosphoprotein</keyword>
<feature type="compositionally biased region" description="Acidic residues" evidence="9">
    <location>
        <begin position="453"/>
        <end position="471"/>
    </location>
</feature>
<sequence length="1323" mass="145353">MGCHHERNVSSAVGLAPLLHQHPDGLRFNHSGRCGLARSGVERRPRQGVVRTTGGKHSAARRSAAQRWCRYSPGHAHPPTDIFSHGLPAAHFEEESNKPIREKKQKQRETSPSLKQTDPGSVSRLGEPATTCFLSPRVGADHVPSSKMALPWLGKEKGSNAGHRGCLSDHTSSEMDLMKADLEGVMMNTQSCMDHSILAIFEDSTVASEDKIDVEEESESSLLTALTEILDSVEDDGGTLSPFDTLPDSEYLKDQKARNTLSEDRRRKATLRSSTVVFTQRRPEEEEEEEAQNMRRRHSPPRPFKTPYQKAIHCTASLRVRAEKDAEILASASLVNLVRLMHPYCLRVYREEDGTSWSRRTASSSSSSRPNLSPALPSQGEILRYVKPSGDSDEEIDVDLLDEEAPDGGRRNVCAEATQLKSALVNRDACRSQAARDRKRVSFGPVQVTSIGDTEEEESDPNELTGEEEETLSPVDGSAPAPFTPPACGPSGNQAEVTNNNAAPSSSGQVKAKSLSLQQYRQLRQTRLPLVEKQGNNTTKWPLLSETPKELPPFVFLQGTTKTHRDPPSTRSCGGKTLSYNAHHHRSKRSRTEPKAISPSCPVLDCTAAVENKPTAVSSDPPNPVLLPMPATRPAASRANCPLVPSTNSGSTEPTPRAALSVLPSIGLLHEIRKQLAKMEQPTSKLALNPNSESTGLLQIPEVSQQQAKPLPPQCPTVTSETRKPQSTECIQRPLNETESLPKTPQSLDPDVKTAATFPSSLSNCARPSAPDNVLRPVVEEKEATGTALSLTCPEEHPPPSQPSCRVFPLLGDSGIEATDLTSLLEQFEETQEMHGLLHCEPAGPEARTGRPPSPNVPTLIDLNLDAPQTTNPDILSQGVLLPPSRDTALRTQDHTPTKQQWKHSLLSTQRKQPVKPKTLAAFRSIQIIDPQPLPYKKTQTQSPLKSALTQASQMHLSSSSHVSTDHDYCAPQGLPVGATPPMDTSFPRTSCQADVPSERANASENQPAVLDTKLPVAPVPNFSEGGAELDYCTTMTTVEDGMKRCIFATPPPSPPRRGREKERRRRYRKSRRSDSGSSSPSSSSSCSSSSCSSGSPSPKRKRYLRLLPAVLFWFTALILRRVKLILVSVCCLWQVLSSAFGKQFLLVVQFRFPLPSPAVPLHLLQVTVQSIQIQVLVPVQVSIQIPISSEPPEAMEKRGVQDERRVVYVGRIRRSMTHDELRERFSLIGQVESVSLHFRDRSDSYGFVTFFHMEDAFAAIESGSKLRRPDELPFDICFGGRRQFCKSDYADLDSTKDDEAHGKFEDLDFDSLLKQAQKEGKS</sequence>
<keyword evidence="4" id="KW-0805">Transcription regulation</keyword>
<proteinExistence type="predicted"/>
<protein>
    <submittedName>
        <fullName evidence="11">Peroxisome proliferator-activated receptor gamma coactivator-related protein 1</fullName>
    </submittedName>
</protein>
<evidence type="ECO:0000256" key="9">
    <source>
        <dbReference type="SAM" id="MobiDB-lite"/>
    </source>
</evidence>
<feature type="region of interest" description="Disordered" evidence="9">
    <location>
        <begin position="613"/>
        <end position="657"/>
    </location>
</feature>
<dbReference type="SMART" id="SM00360">
    <property type="entry name" value="RRM"/>
    <property type="match status" value="1"/>
</dbReference>
<keyword evidence="5" id="KW-0010">Activator</keyword>
<feature type="domain" description="RRM" evidence="10">
    <location>
        <begin position="1206"/>
        <end position="1283"/>
    </location>
</feature>
<keyword evidence="6" id="KW-0804">Transcription</keyword>
<dbReference type="PANTHER" id="PTHR15528:SF5">
    <property type="entry name" value="PEROXISOME PROLIFERATOR-ACTIVATED RECEPTOR GAMMA COACTIVATOR-RELATED PROTEIN 1"/>
    <property type="match status" value="1"/>
</dbReference>
<reference evidence="11" key="1">
    <citation type="journal article" date="2023" name="Front. Mar. Sci.">
        <title>A new Merluccius polli reference genome to investigate the effects of global change in West African waters.</title>
        <authorList>
            <person name="Mateo J.L."/>
            <person name="Blanco-Fernandez C."/>
            <person name="Garcia-Vazquez E."/>
            <person name="Machado-Schiaffino G."/>
        </authorList>
    </citation>
    <scope>NUCLEOTIDE SEQUENCE</scope>
    <source>
        <strain evidence="11">C29</strain>
        <tissue evidence="11">Fin</tissue>
    </source>
</reference>
<gene>
    <name evidence="11" type="primary">Pprc1_0</name>
    <name evidence="11" type="ORF">N1851_017608</name>
</gene>
<evidence type="ECO:0000259" key="10">
    <source>
        <dbReference type="PROSITE" id="PS50102"/>
    </source>
</evidence>
<feature type="region of interest" description="Disordered" evidence="9">
    <location>
        <begin position="559"/>
        <end position="598"/>
    </location>
</feature>
<comment type="caution">
    <text evidence="11">The sequence shown here is derived from an EMBL/GenBank/DDBJ whole genome shotgun (WGS) entry which is preliminary data.</text>
</comment>
<evidence type="ECO:0000256" key="7">
    <source>
        <dbReference type="ARBA" id="ARBA00023242"/>
    </source>
</evidence>
<dbReference type="InterPro" id="IPR035979">
    <property type="entry name" value="RBD_domain_sf"/>
</dbReference>
<feature type="compositionally biased region" description="Low complexity" evidence="9">
    <location>
        <begin position="356"/>
        <end position="378"/>
    </location>
</feature>
<feature type="region of interest" description="Disordered" evidence="9">
    <location>
        <begin position="38"/>
        <end position="73"/>
    </location>
</feature>
<dbReference type="GO" id="GO:0005634">
    <property type="term" value="C:nucleus"/>
    <property type="evidence" value="ECO:0007669"/>
    <property type="project" value="UniProtKB-SubCell"/>
</dbReference>
<evidence type="ECO:0000256" key="3">
    <source>
        <dbReference type="ARBA" id="ARBA00022884"/>
    </source>
</evidence>
<feature type="compositionally biased region" description="Basic residues" evidence="9">
    <location>
        <begin position="1057"/>
        <end position="1072"/>
    </location>
</feature>
<feature type="compositionally biased region" description="Polar residues" evidence="9">
    <location>
        <begin position="491"/>
        <end position="509"/>
    </location>
</feature>
<dbReference type="InterPro" id="IPR012677">
    <property type="entry name" value="Nucleotide-bd_a/b_plait_sf"/>
</dbReference>
<evidence type="ECO:0000256" key="4">
    <source>
        <dbReference type="ARBA" id="ARBA00023015"/>
    </source>
</evidence>
<keyword evidence="7" id="KW-0539">Nucleus</keyword>
<dbReference type="PANTHER" id="PTHR15528">
    <property type="entry name" value="PEROXISOME PROLIFERATOR ACTIVATED RECEPTOR GAMMA COACTIVATOR 1 PGC-1 -RELATED"/>
    <property type="match status" value="1"/>
</dbReference>
<evidence type="ECO:0000256" key="1">
    <source>
        <dbReference type="ARBA" id="ARBA00004123"/>
    </source>
</evidence>
<dbReference type="Gene3D" id="3.30.70.330">
    <property type="match status" value="1"/>
</dbReference>
<evidence type="ECO:0000256" key="8">
    <source>
        <dbReference type="PROSITE-ProRule" id="PRU00176"/>
    </source>
</evidence>
<comment type="subcellular location">
    <subcellularLocation>
        <location evidence="1">Nucleus</location>
    </subcellularLocation>
</comment>
<feature type="region of interest" description="Disordered" evidence="9">
    <location>
        <begin position="704"/>
        <end position="752"/>
    </location>
</feature>
<feature type="compositionally biased region" description="Basic and acidic residues" evidence="9">
    <location>
        <begin position="254"/>
        <end position="266"/>
    </location>
</feature>
<dbReference type="PROSITE" id="PS50102">
    <property type="entry name" value="RRM"/>
    <property type="match status" value="1"/>
</dbReference>
<dbReference type="GO" id="GO:0003712">
    <property type="term" value="F:transcription coregulator activity"/>
    <property type="evidence" value="ECO:0007669"/>
    <property type="project" value="InterPro"/>
</dbReference>
<dbReference type="GO" id="GO:0045944">
    <property type="term" value="P:positive regulation of transcription by RNA polymerase II"/>
    <property type="evidence" value="ECO:0007669"/>
    <property type="project" value="TreeGrafter"/>
</dbReference>
<keyword evidence="12" id="KW-1185">Reference proteome</keyword>
<dbReference type="Proteomes" id="UP001174136">
    <property type="component" value="Unassembled WGS sequence"/>
</dbReference>
<keyword evidence="3 8" id="KW-0694">RNA-binding</keyword>
<feature type="region of interest" description="Disordered" evidence="9">
    <location>
        <begin position="890"/>
        <end position="916"/>
    </location>
</feature>
<dbReference type="InterPro" id="IPR000504">
    <property type="entry name" value="RRM_dom"/>
</dbReference>
<accession>A0AA47MPA5</accession>
<evidence type="ECO:0000256" key="6">
    <source>
        <dbReference type="ARBA" id="ARBA00023163"/>
    </source>
</evidence>
<feature type="region of interest" description="Disordered" evidence="9">
    <location>
        <begin position="1044"/>
        <end position="1100"/>
    </location>
</feature>
<dbReference type="EMBL" id="JAOPHQ010003169">
    <property type="protein sequence ID" value="KAK0144043.1"/>
    <property type="molecule type" value="Genomic_DNA"/>
</dbReference>
<dbReference type="SUPFAM" id="SSF54928">
    <property type="entry name" value="RNA-binding domain, RBD"/>
    <property type="match status" value="1"/>
</dbReference>
<feature type="compositionally biased region" description="Polar residues" evidence="9">
    <location>
        <begin position="645"/>
        <end position="654"/>
    </location>
</feature>
<feature type="region of interest" description="Disordered" evidence="9">
    <location>
        <begin position="254"/>
        <end position="307"/>
    </location>
</feature>
<feature type="compositionally biased region" description="Polar residues" evidence="9">
    <location>
        <begin position="110"/>
        <end position="120"/>
    </location>
</feature>
<dbReference type="GO" id="GO:0003723">
    <property type="term" value="F:RNA binding"/>
    <property type="evidence" value="ECO:0007669"/>
    <property type="project" value="UniProtKB-UniRule"/>
</dbReference>